<organism evidence="2 3">
    <name type="scientific">Kroppenstedtia eburnea</name>
    <dbReference type="NCBI Taxonomy" id="714067"/>
    <lineage>
        <taxon>Bacteria</taxon>
        <taxon>Bacillati</taxon>
        <taxon>Bacillota</taxon>
        <taxon>Bacilli</taxon>
        <taxon>Bacillales</taxon>
        <taxon>Thermoactinomycetaceae</taxon>
        <taxon>Kroppenstedtia</taxon>
    </lineage>
</organism>
<evidence type="ECO:0000256" key="1">
    <source>
        <dbReference type="SAM" id="MobiDB-lite"/>
    </source>
</evidence>
<accession>A0A1N7N6S9</accession>
<feature type="compositionally biased region" description="Basic and acidic residues" evidence="1">
    <location>
        <begin position="124"/>
        <end position="147"/>
    </location>
</feature>
<feature type="region of interest" description="Disordered" evidence="1">
    <location>
        <begin position="221"/>
        <end position="280"/>
    </location>
</feature>
<dbReference type="EMBL" id="FTOD01000008">
    <property type="protein sequence ID" value="SIS94113.1"/>
    <property type="molecule type" value="Genomic_DNA"/>
</dbReference>
<dbReference type="Proteomes" id="UP000186795">
    <property type="component" value="Unassembled WGS sequence"/>
</dbReference>
<evidence type="ECO:0000313" key="3">
    <source>
        <dbReference type="Proteomes" id="UP000186795"/>
    </source>
</evidence>
<reference evidence="3" key="1">
    <citation type="submission" date="2017-01" db="EMBL/GenBank/DDBJ databases">
        <authorList>
            <person name="Varghese N."/>
            <person name="Submissions S."/>
        </authorList>
    </citation>
    <scope>NUCLEOTIDE SEQUENCE [LARGE SCALE GENOMIC DNA]</scope>
    <source>
        <strain evidence="3">DSM 45196</strain>
    </source>
</reference>
<dbReference type="RefSeq" id="WP_076525444.1">
    <property type="nucleotide sequence ID" value="NZ_CP048103.1"/>
</dbReference>
<proteinExistence type="predicted"/>
<evidence type="ECO:0000313" key="2">
    <source>
        <dbReference type="EMBL" id="SIS94113.1"/>
    </source>
</evidence>
<feature type="region of interest" description="Disordered" evidence="1">
    <location>
        <begin position="124"/>
        <end position="159"/>
    </location>
</feature>
<keyword evidence="3" id="KW-1185">Reference proteome</keyword>
<dbReference type="OrthoDB" id="2988547at2"/>
<name>A0A1N7N6S9_9BACL</name>
<feature type="compositionally biased region" description="Basic and acidic residues" evidence="1">
    <location>
        <begin position="250"/>
        <end position="271"/>
    </location>
</feature>
<protein>
    <submittedName>
        <fullName evidence="2">Uncharacterized protein</fullName>
    </submittedName>
</protein>
<sequence>MWNKKPKPIRPTGHWKNGKTLFLVWAGATFLILSASLAALYPIQHRIREIRLEEAQAQAHRQQNREILQPGFQTPAEPTSEELASLQEKVPVTAEPARLLTALQQAVENSGARWEELRTAEKALELAEMDEGKNGEGGGREDGRGKQEPAPLPELADGSRLHPRWADLHIRGTEEQLLTLFGNLHQMKRLVSVQGWEYVEAKEKKPGRIRIRLTWYEYRDPALKSLPPPPELQLPQGMNPGEGEAPSPEDPLHGKEDSEQGEKPKPKEKTGPETPAVSAE</sequence>
<gene>
    <name evidence="2" type="ORF">SAMN05421790_10813</name>
</gene>
<dbReference type="AlphaFoldDB" id="A0A1N7N6S9"/>